<dbReference type="SUPFAM" id="SSF54695">
    <property type="entry name" value="POZ domain"/>
    <property type="match status" value="1"/>
</dbReference>
<dbReference type="Ensembl" id="ENSCATT00000034548.1">
    <property type="protein sequence ID" value="ENSCATP00000010435.1"/>
    <property type="gene ID" value="ENSCATG00000029476.1"/>
</dbReference>
<feature type="domain" description="KHA" evidence="1">
    <location>
        <begin position="3"/>
        <end position="82"/>
    </location>
</feature>
<dbReference type="OMA" id="QEVKMPC"/>
<dbReference type="Pfam" id="PF02214">
    <property type="entry name" value="BTB_2"/>
    <property type="match status" value="1"/>
</dbReference>
<dbReference type="SUPFAM" id="SSF141571">
    <property type="entry name" value="Pentapeptide repeat-like"/>
    <property type="match status" value="1"/>
</dbReference>
<organism evidence="2 3">
    <name type="scientific">Cercocebus atys</name>
    <name type="common">Sooty mangabey</name>
    <name type="synonym">Cercocebus torquatus atys</name>
    <dbReference type="NCBI Taxonomy" id="9531"/>
    <lineage>
        <taxon>Eukaryota</taxon>
        <taxon>Metazoa</taxon>
        <taxon>Chordata</taxon>
        <taxon>Craniata</taxon>
        <taxon>Vertebrata</taxon>
        <taxon>Euteleostomi</taxon>
        <taxon>Mammalia</taxon>
        <taxon>Eutheria</taxon>
        <taxon>Euarchontoglires</taxon>
        <taxon>Primates</taxon>
        <taxon>Haplorrhini</taxon>
        <taxon>Catarrhini</taxon>
        <taxon>Cercopithecidae</taxon>
        <taxon>Cercopithecinae</taxon>
        <taxon>Cercocebus</taxon>
    </lineage>
</organism>
<keyword evidence="3" id="KW-1185">Reference proteome</keyword>
<dbReference type="CDD" id="cd17073">
    <property type="entry name" value="KHA"/>
    <property type="match status" value="1"/>
</dbReference>
<dbReference type="PANTHER" id="PTHR14136">
    <property type="entry name" value="BTB_POZ DOMAIN-CONTAINING PROTEIN KCTD9"/>
    <property type="match status" value="1"/>
</dbReference>
<dbReference type="InterPro" id="IPR021789">
    <property type="entry name" value="KHA_dom"/>
</dbReference>
<dbReference type="InterPro" id="IPR000210">
    <property type="entry name" value="BTB/POZ_dom"/>
</dbReference>
<evidence type="ECO:0000313" key="3">
    <source>
        <dbReference type="Proteomes" id="UP000233060"/>
    </source>
</evidence>
<protein>
    <recommendedName>
        <fullName evidence="1">KHA domain-containing protein</fullName>
    </recommendedName>
</protein>
<dbReference type="PROSITE" id="PS51490">
    <property type="entry name" value="KHA"/>
    <property type="match status" value="1"/>
</dbReference>
<dbReference type="InterPro" id="IPR003131">
    <property type="entry name" value="T1-type_BTB"/>
</dbReference>
<dbReference type="Proteomes" id="UP000233060">
    <property type="component" value="Unassembled WGS sequence"/>
</dbReference>
<evidence type="ECO:0000313" key="2">
    <source>
        <dbReference type="Ensembl" id="ENSCATP00000010435.1"/>
    </source>
</evidence>
<dbReference type="STRING" id="9531.ENSCATP00000010435"/>
<dbReference type="PANTHER" id="PTHR14136:SF39">
    <property type="entry name" value="BTB_POZ DOMAIN-CONTAINING PROTEIN KCTD9"/>
    <property type="match status" value="1"/>
</dbReference>
<dbReference type="SMART" id="SM00225">
    <property type="entry name" value="BTB"/>
    <property type="match status" value="1"/>
</dbReference>
<name>A0A2K5LBV4_CERAT</name>
<dbReference type="AlphaFoldDB" id="A0A2K5LBV4"/>
<dbReference type="Gene3D" id="3.30.710.10">
    <property type="entry name" value="Potassium Channel Kv1.1, Chain A"/>
    <property type="match status" value="1"/>
</dbReference>
<accession>A0A2K5LBV4</accession>
<dbReference type="GeneTree" id="ENSGT00940000154314"/>
<dbReference type="Bgee" id="ENSCATG00000029476">
    <property type="expression patterns" value="Expressed in bone marrow and 5 other cell types or tissues"/>
</dbReference>
<evidence type="ECO:0000259" key="1">
    <source>
        <dbReference type="PROSITE" id="PS51490"/>
    </source>
</evidence>
<dbReference type="Pfam" id="PF11834">
    <property type="entry name" value="KHA"/>
    <property type="match status" value="1"/>
</dbReference>
<dbReference type="Gene3D" id="2.160.20.80">
    <property type="entry name" value="E3 ubiquitin-protein ligase SopA"/>
    <property type="match status" value="1"/>
</dbReference>
<dbReference type="InterPro" id="IPR011333">
    <property type="entry name" value="SKP1/BTB/POZ_sf"/>
</dbReference>
<sequence>MRRVTLFLNGSPKNGKVVAIHGTLSDLLSVASSKLSIKDSNVYNEKGGLTDDIALIRDDDVLFPFIDLQTDSKPLEGLLGFHTDWLTLKVGGRYFTTTWSTLVNKEPDSMLAHMLKDRGVWGNKQDHRGAFLIDRSPEYFEPILNYLHHGQLIVNDGINLLGVLEEARFFGIDSLIEHLEVAIKNSQPPEDYSPISQKEFVRFLLATPTKSELRCQSLNFSGSDLSRWDLRYINLKMVNLCCCSLAHANLCSDLSGSVLDCANLQEDPSGLKANLEGANLIGVDMEGSQMTGINLRAATSGTDLENCDLSGCDHLQEANLRGSNVKEAIFEEMLTPLYMSQNVRREFQGLKEDVQDENAFLITFLSPPTQLSRSNTARKFLKNI</sequence>
<dbReference type="GO" id="GO:0051260">
    <property type="term" value="P:protein homooligomerization"/>
    <property type="evidence" value="ECO:0007669"/>
    <property type="project" value="InterPro"/>
</dbReference>
<dbReference type="InterPro" id="IPR051082">
    <property type="entry name" value="Pentapeptide-BTB/POZ_domain"/>
</dbReference>
<dbReference type="InterPro" id="IPR001646">
    <property type="entry name" value="5peptide_repeat"/>
</dbReference>
<dbReference type="CDD" id="cd18368">
    <property type="entry name" value="BTB_POZ_KCTD9"/>
    <property type="match status" value="1"/>
</dbReference>
<reference evidence="2" key="1">
    <citation type="submission" date="2025-08" db="UniProtKB">
        <authorList>
            <consortium name="Ensembl"/>
        </authorList>
    </citation>
    <scope>IDENTIFICATION</scope>
</reference>
<dbReference type="Pfam" id="PF00805">
    <property type="entry name" value="Pentapeptide"/>
    <property type="match status" value="2"/>
</dbReference>
<reference evidence="2" key="2">
    <citation type="submission" date="2025-09" db="UniProtKB">
        <authorList>
            <consortium name="Ensembl"/>
        </authorList>
    </citation>
    <scope>IDENTIFICATION</scope>
</reference>
<dbReference type="FunFam" id="3.30.710.10:FF:000044">
    <property type="entry name" value="BTB/POZ domain-containing protein KCTD9 isoform X1"/>
    <property type="match status" value="1"/>
</dbReference>
<proteinExistence type="predicted"/>